<dbReference type="RefSeq" id="XP_009041499.1">
    <property type="nucleotide sequence ID" value="XM_009043251.1"/>
</dbReference>
<keyword evidence="4" id="KW-1185">Reference proteome</keyword>
<keyword evidence="1" id="KW-0732">Signal</keyword>
<dbReference type="AlphaFoldDB" id="F0YM19"/>
<reference evidence="3 4" key="1">
    <citation type="journal article" date="2011" name="Proc. Natl. Acad. Sci. U.S.A.">
        <title>Niche of harmful alga Aureococcus anophagefferens revealed through ecogenomics.</title>
        <authorList>
            <person name="Gobler C.J."/>
            <person name="Berry D.L."/>
            <person name="Dyhrman S.T."/>
            <person name="Wilhelm S.W."/>
            <person name="Salamov A."/>
            <person name="Lobanov A.V."/>
            <person name="Zhang Y."/>
            <person name="Collier J.L."/>
            <person name="Wurch L.L."/>
            <person name="Kustka A.B."/>
            <person name="Dill B.D."/>
            <person name="Shah M."/>
            <person name="VerBerkmoes N.C."/>
            <person name="Kuo A."/>
            <person name="Terry A."/>
            <person name="Pangilinan J."/>
            <person name="Lindquist E.A."/>
            <person name="Lucas S."/>
            <person name="Paulsen I.T."/>
            <person name="Hattenrath-Lehmann T.K."/>
            <person name="Talmage S.C."/>
            <person name="Walker E.A."/>
            <person name="Koch F."/>
            <person name="Burson A.M."/>
            <person name="Marcoval M.A."/>
            <person name="Tang Y.Z."/>
            <person name="Lecleir G.R."/>
            <person name="Coyne K.J."/>
            <person name="Berg G.M."/>
            <person name="Bertrand E.M."/>
            <person name="Saito M.A."/>
            <person name="Gladyshev V.N."/>
            <person name="Grigoriev I.V."/>
        </authorList>
    </citation>
    <scope>NUCLEOTIDE SEQUENCE [LARGE SCALE GENOMIC DNA]</scope>
    <source>
        <strain evidence="4">CCMP 1984</strain>
        <strain evidence="3">CCMP1984</strain>
    </source>
</reference>
<dbReference type="EMBL" id="GL833277">
    <property type="protein sequence ID" value="EGB02862.1"/>
    <property type="molecule type" value="Genomic_DNA"/>
</dbReference>
<name>F0YM19_AURAN</name>
<accession>F0YM19</accession>
<dbReference type="RefSeq" id="XP_009042441.1">
    <property type="nucleotide sequence ID" value="XM_009044193.1"/>
</dbReference>
<protein>
    <submittedName>
        <fullName evidence="3">Uncharacterized protein</fullName>
    </submittedName>
</protein>
<feature type="signal peptide" evidence="1">
    <location>
        <begin position="1"/>
        <end position="20"/>
    </location>
</feature>
<dbReference type="Proteomes" id="UP000002729">
    <property type="component" value="Unassembled WGS sequence"/>
</dbReference>
<evidence type="ECO:0000313" key="2">
    <source>
        <dbReference type="EMBL" id="EGB02862.1"/>
    </source>
</evidence>
<dbReference type="GeneID" id="20226370"/>
<evidence type="ECO:0000256" key="1">
    <source>
        <dbReference type="SAM" id="SignalP"/>
    </source>
</evidence>
<sequence length="301" mass="34209">MFHQFVLWVVVFILLFNCYKFHFKKLNGDDEWFDIKLYRVDKLAYKIKIKTNREIENEACPSKDTYSSEFDHINGYGNLSESAGSGRMIMKQIKCPPESGKRNTIPESEISLEQQITISSAFARAEHFSFDLLEPDDADVELTFEQRYEQEYLHAEHDGASAKSAASCADEADFHVREFLRFLALKSVRPDVTPSVVVDNVFHLALTYTVAYAHLCALVGGTFIHHDPTPGGDAANARYMRQYEDALELYALAFGAPPPRSVWPPVAERMDPQRDYVSLPRSRVQELRAAAMKSNIIGGVW</sequence>
<evidence type="ECO:0000313" key="3">
    <source>
        <dbReference type="EMBL" id="EGB03841.1"/>
    </source>
</evidence>
<feature type="chain" id="PRO_5010831139" evidence="1">
    <location>
        <begin position="21"/>
        <end position="301"/>
    </location>
</feature>
<organism evidence="4">
    <name type="scientific">Aureococcus anophagefferens</name>
    <name type="common">Harmful bloom alga</name>
    <dbReference type="NCBI Taxonomy" id="44056"/>
    <lineage>
        <taxon>Eukaryota</taxon>
        <taxon>Sar</taxon>
        <taxon>Stramenopiles</taxon>
        <taxon>Ochrophyta</taxon>
        <taxon>Pelagophyceae</taxon>
        <taxon>Pelagomonadales</taxon>
        <taxon>Pelagomonadaceae</taxon>
        <taxon>Aureococcus</taxon>
    </lineage>
</organism>
<dbReference type="EMBL" id="GL833160">
    <property type="protein sequence ID" value="EGB03841.1"/>
    <property type="molecule type" value="Genomic_DNA"/>
</dbReference>
<dbReference type="GeneID" id="20226842"/>
<dbReference type="InParanoid" id="F0YM19"/>
<dbReference type="KEGG" id="aaf:AURANDRAFT_67683"/>
<proteinExistence type="predicted"/>
<dbReference type="KEGG" id="aaf:AURANDRAFT_68497"/>
<evidence type="ECO:0000313" key="4">
    <source>
        <dbReference type="Proteomes" id="UP000002729"/>
    </source>
</evidence>
<dbReference type="OrthoDB" id="2116947at2759"/>
<gene>
    <name evidence="3" type="ORF">AURANDRAFT_67683</name>
    <name evidence="2" type="ORF">AURANDRAFT_68497</name>
</gene>